<dbReference type="AlphaFoldDB" id="A0AA41W9P7"/>
<dbReference type="Proteomes" id="UP001165393">
    <property type="component" value="Unassembled WGS sequence"/>
</dbReference>
<proteinExistence type="predicted"/>
<sequence>MKRLFLTLVGISVLAGCQLTQDVKHAQWLAKTGATEVAERELKTLSDEGYLEATRALADLYTKNEDPVKRQQAGTYYRRLMQDDERAAIGYVRWLSAMSYEDERYRPKAYDALWERQTQYGDMIPSLARFYSKHPDHYSTEELRPLMLKLLEDVDTNRLTLARVLNVIEHPEHYPDYVDQVCAQRSEAEMVNLCFQLELKLAKVASDSDQIQLISSAISEGYKAGEIDASVVYRTSMILLKDRFGESQMLQGLELSQSAADDDQNFMLSAKYEFRRKLLMPNEVLFEGLERIEANGNVTAGILLGRIYSEGYRVIDDPVKAEYYLERAAAVPEGEFYLGRLYLSGKLGPEKLQQGVDHLLQAARDGEPRSYAELARAFNGTPGIMLNPTYVYVFGSMARINADIAKSQYLTDMVNEARMSMPDPVAAQKLLDHERSRTQMARIDNNKEI</sequence>
<dbReference type="Gene3D" id="1.25.40.10">
    <property type="entry name" value="Tetratricopeptide repeat domain"/>
    <property type="match status" value="1"/>
</dbReference>
<dbReference type="PROSITE" id="PS51257">
    <property type="entry name" value="PROKAR_LIPOPROTEIN"/>
    <property type="match status" value="1"/>
</dbReference>
<dbReference type="SUPFAM" id="SSF81901">
    <property type="entry name" value="HCP-like"/>
    <property type="match status" value="1"/>
</dbReference>
<keyword evidence="2" id="KW-1185">Reference proteome</keyword>
<dbReference type="SMART" id="SM00671">
    <property type="entry name" value="SEL1"/>
    <property type="match status" value="2"/>
</dbReference>
<protein>
    <recommendedName>
        <fullName evidence="3">Sel1 repeat family protein</fullName>
    </recommendedName>
</protein>
<dbReference type="InterPro" id="IPR011990">
    <property type="entry name" value="TPR-like_helical_dom_sf"/>
</dbReference>
<evidence type="ECO:0000313" key="1">
    <source>
        <dbReference type="EMBL" id="MCM2681226.1"/>
    </source>
</evidence>
<dbReference type="InterPro" id="IPR006597">
    <property type="entry name" value="Sel1-like"/>
</dbReference>
<name>A0AA41W9P7_9GAMM</name>
<evidence type="ECO:0008006" key="3">
    <source>
        <dbReference type="Google" id="ProtNLM"/>
    </source>
</evidence>
<gene>
    <name evidence="1" type="ORF">NAF29_16380</name>
</gene>
<organism evidence="1 2">
    <name type="scientific">Echinimonas agarilytica</name>
    <dbReference type="NCBI Taxonomy" id="1215918"/>
    <lineage>
        <taxon>Bacteria</taxon>
        <taxon>Pseudomonadati</taxon>
        <taxon>Pseudomonadota</taxon>
        <taxon>Gammaproteobacteria</taxon>
        <taxon>Alteromonadales</taxon>
        <taxon>Echinimonadaceae</taxon>
        <taxon>Echinimonas</taxon>
    </lineage>
</organism>
<comment type="caution">
    <text evidence="1">The sequence shown here is derived from an EMBL/GenBank/DDBJ whole genome shotgun (WGS) entry which is preliminary data.</text>
</comment>
<accession>A0AA41W9P7</accession>
<dbReference type="RefSeq" id="WP_251262709.1">
    <property type="nucleotide sequence ID" value="NZ_JAMQGP010000009.1"/>
</dbReference>
<evidence type="ECO:0000313" key="2">
    <source>
        <dbReference type="Proteomes" id="UP001165393"/>
    </source>
</evidence>
<dbReference type="EMBL" id="JAMQGP010000009">
    <property type="protein sequence ID" value="MCM2681226.1"/>
    <property type="molecule type" value="Genomic_DNA"/>
</dbReference>
<reference evidence="1 2" key="1">
    <citation type="journal article" date="2013" name="Antonie Van Leeuwenhoek">
        <title>Echinimonas agarilytica gen. nov., sp. nov., a new gammaproteobacterium isolated from the sea urchin Strongylocentrotus intermedius.</title>
        <authorList>
            <person name="Nedashkovskaya O.I."/>
            <person name="Stenkova A.M."/>
            <person name="Zhukova N.V."/>
            <person name="Van Trappen S."/>
            <person name="Lee J.S."/>
            <person name="Kim S.B."/>
        </authorList>
    </citation>
    <scope>NUCLEOTIDE SEQUENCE [LARGE SCALE GENOMIC DNA]</scope>
    <source>
        <strain evidence="1 2">KMM 6351</strain>
    </source>
</reference>